<feature type="region of interest" description="Disordered" evidence="1">
    <location>
        <begin position="196"/>
        <end position="215"/>
    </location>
</feature>
<sequence length="454" mass="47419">MNAEAHPGPRVLHAWGPAARGPEGDAATIDGFDAAPDVVITPSYWGGRRRELFAEELVRRGFDPRIGDVATELMGLERPAVGHSFLVEVEPGRICVSRLDFDSGLADSRLSFRGGDAIEIIRDVAAELLGAAGDAVGDVGGGHAVGIGDAAGIDDVLDRSDAEFIVAADDDRLLSDMRRRGWLAFPVPVELLGARRHGSDGDSGDGRVVDGPPAVEDVPDGLDIAALRRRARDLSRAPRRPRHRLLPVPSLAAAALACVIAAVAIVLIVDGPVGAAWRDETVVAAAAEEPDGAARPAPEAEPAPTDPAAPKAGTKPPVRELAGKGVRVEMPEGWRIDAAAGADALVLVDGGTMRVLVSAGRLPAGTDVDALAAGLAEHAEGTPGMDAVRREVLEGLDVVVHEERPADGSVVLWQHRVVDGWQISVGCQFRGATIPQVRPICGEAVRTAAVDERR</sequence>
<protein>
    <submittedName>
        <fullName evidence="3">Type VII secretion-associated protein</fullName>
    </submittedName>
</protein>
<keyword evidence="2" id="KW-1133">Transmembrane helix</keyword>
<evidence type="ECO:0000313" key="4">
    <source>
        <dbReference type="Proteomes" id="UP001595751"/>
    </source>
</evidence>
<dbReference type="EMBL" id="JBHRZN010000001">
    <property type="protein sequence ID" value="MFC3849123.1"/>
    <property type="molecule type" value="Genomic_DNA"/>
</dbReference>
<dbReference type="NCBIfam" id="TIGR03931">
    <property type="entry name" value="T7SS_Rv3446c"/>
    <property type="match status" value="1"/>
</dbReference>
<proteinExistence type="predicted"/>
<feature type="region of interest" description="Disordered" evidence="1">
    <location>
        <begin position="288"/>
        <end position="323"/>
    </location>
</feature>
<keyword evidence="2" id="KW-0812">Transmembrane</keyword>
<evidence type="ECO:0000256" key="2">
    <source>
        <dbReference type="SAM" id="Phobius"/>
    </source>
</evidence>
<keyword evidence="2" id="KW-0472">Membrane</keyword>
<gene>
    <name evidence="3" type="ORF">ACFORJ_02930</name>
</gene>
<dbReference type="InterPro" id="IPR023840">
    <property type="entry name" value="T7SS_Rv3446c"/>
</dbReference>
<evidence type="ECO:0000313" key="3">
    <source>
        <dbReference type="EMBL" id="MFC3849123.1"/>
    </source>
</evidence>
<name>A0ABV7ZKS8_9CORY</name>
<feature type="transmembrane region" description="Helical" evidence="2">
    <location>
        <begin position="245"/>
        <end position="269"/>
    </location>
</feature>
<feature type="compositionally biased region" description="Basic and acidic residues" evidence="1">
    <location>
        <begin position="197"/>
        <end position="208"/>
    </location>
</feature>
<reference evidence="4" key="1">
    <citation type="journal article" date="2019" name="Int. J. Syst. Evol. Microbiol.">
        <title>The Global Catalogue of Microorganisms (GCM) 10K type strain sequencing project: providing services to taxonomists for standard genome sequencing and annotation.</title>
        <authorList>
            <consortium name="The Broad Institute Genomics Platform"/>
            <consortium name="The Broad Institute Genome Sequencing Center for Infectious Disease"/>
            <person name="Wu L."/>
            <person name="Ma J."/>
        </authorList>
    </citation>
    <scope>NUCLEOTIDE SEQUENCE [LARGE SCALE GENOMIC DNA]</scope>
    <source>
        <strain evidence="4">CCUG 53252</strain>
    </source>
</reference>
<comment type="caution">
    <text evidence="3">The sequence shown here is derived from an EMBL/GenBank/DDBJ whole genome shotgun (WGS) entry which is preliminary data.</text>
</comment>
<evidence type="ECO:0000256" key="1">
    <source>
        <dbReference type="SAM" id="MobiDB-lite"/>
    </source>
</evidence>
<dbReference type="RefSeq" id="WP_290291225.1">
    <property type="nucleotide sequence ID" value="NZ_CP047211.1"/>
</dbReference>
<accession>A0ABV7ZKS8</accession>
<dbReference type="Proteomes" id="UP001595751">
    <property type="component" value="Unassembled WGS sequence"/>
</dbReference>
<keyword evidence="4" id="KW-1185">Reference proteome</keyword>
<organism evidence="3 4">
    <name type="scientific">Corynebacterium hansenii</name>
    <dbReference type="NCBI Taxonomy" id="394964"/>
    <lineage>
        <taxon>Bacteria</taxon>
        <taxon>Bacillati</taxon>
        <taxon>Actinomycetota</taxon>
        <taxon>Actinomycetes</taxon>
        <taxon>Mycobacteriales</taxon>
        <taxon>Corynebacteriaceae</taxon>
        <taxon>Corynebacterium</taxon>
    </lineage>
</organism>